<dbReference type="RefSeq" id="WP_059070584.1">
    <property type="nucleotide sequence ID" value="NZ_LNAL01000006.1"/>
</dbReference>
<dbReference type="Proteomes" id="UP000054223">
    <property type="component" value="Unassembled WGS sequence"/>
</dbReference>
<dbReference type="InterPro" id="IPR038461">
    <property type="entry name" value="Schlafen_AlbA_2_dom_sf"/>
</dbReference>
<protein>
    <submittedName>
        <fullName evidence="2">Transcriptional regulator</fullName>
    </submittedName>
</protein>
<dbReference type="Gene3D" id="3.30.950.30">
    <property type="entry name" value="Schlafen, AAA domain"/>
    <property type="match status" value="1"/>
</dbReference>
<feature type="domain" description="Schlafen AlbA-2" evidence="1">
    <location>
        <begin position="16"/>
        <end position="130"/>
    </location>
</feature>
<sequence length="213" mass="24585">MGFTAQRLRELIAKGEGETLDFKKRTTHPTRISRTLVSFANSQGGRLLIGVEDNGRIVGVRDAEEEIFLLRQAAEHYIMPPLQLRIEEVEDDARIVLIVTVSESSRKPHKALVAADDWRGYVRVGDESVQTSQITEKVLANEQPESRFEKIPLNKLEEAALDFVRKHPRLTLDQYSKLINVSKRRAYRMLIKLVLHGYLRYHDKEKEPYYTKA</sequence>
<name>A0A9X0L5I7_SOLP1</name>
<dbReference type="EMBL" id="LNAL01000006">
    <property type="protein sequence ID" value="KUG08779.1"/>
    <property type="molecule type" value="Genomic_DNA"/>
</dbReference>
<gene>
    <name evidence="2" type="ORF">ASU33_11645</name>
</gene>
<evidence type="ECO:0000313" key="3">
    <source>
        <dbReference type="Proteomes" id="UP000054223"/>
    </source>
</evidence>
<reference evidence="2 3" key="1">
    <citation type="submission" date="2015-11" db="EMBL/GenBank/DDBJ databases">
        <title>Solirubrum puertoriconensis gen. nov. an environmental bacteria isolated in Puerto Rico.</title>
        <authorList>
            <person name="Cuebas-Irizarry M.F."/>
            <person name="Montalvo-Rodriguez R."/>
        </authorList>
    </citation>
    <scope>NUCLEOTIDE SEQUENCE [LARGE SCALE GENOMIC DNA]</scope>
    <source>
        <strain evidence="2 3">MC1A</strain>
    </source>
</reference>
<dbReference type="PANTHER" id="PTHR30595:SF6">
    <property type="entry name" value="SCHLAFEN ALBA-2 DOMAIN-CONTAINING PROTEIN"/>
    <property type="match status" value="1"/>
</dbReference>
<dbReference type="OrthoDB" id="9810282at2"/>
<organism evidence="2 3">
    <name type="scientific">Solirubrum puertoriconensis</name>
    <dbReference type="NCBI Taxonomy" id="1751427"/>
    <lineage>
        <taxon>Bacteria</taxon>
        <taxon>Pseudomonadati</taxon>
        <taxon>Bacteroidota</taxon>
        <taxon>Cytophagia</taxon>
        <taxon>Cytophagales</taxon>
    </lineage>
</organism>
<evidence type="ECO:0000313" key="2">
    <source>
        <dbReference type="EMBL" id="KUG08779.1"/>
    </source>
</evidence>
<dbReference type="InterPro" id="IPR007421">
    <property type="entry name" value="Schlafen_AlbA_2_dom"/>
</dbReference>
<evidence type="ECO:0000259" key="1">
    <source>
        <dbReference type="Pfam" id="PF04326"/>
    </source>
</evidence>
<keyword evidence="3" id="KW-1185">Reference proteome</keyword>
<dbReference type="Pfam" id="PF04326">
    <property type="entry name" value="SLFN_AlbA_2"/>
    <property type="match status" value="1"/>
</dbReference>
<dbReference type="AlphaFoldDB" id="A0A9X0L5I7"/>
<proteinExistence type="predicted"/>
<accession>A0A9X0L5I7</accession>
<comment type="caution">
    <text evidence="2">The sequence shown here is derived from an EMBL/GenBank/DDBJ whole genome shotgun (WGS) entry which is preliminary data.</text>
</comment>
<dbReference type="PANTHER" id="PTHR30595">
    <property type="entry name" value="GLPR-RELATED TRANSCRIPTIONAL REPRESSOR"/>
    <property type="match status" value="1"/>
</dbReference>